<feature type="region of interest" description="Disordered" evidence="1">
    <location>
        <begin position="200"/>
        <end position="261"/>
    </location>
</feature>
<gene>
    <name evidence="2" type="ORF">TeGR_g13472</name>
</gene>
<dbReference type="Proteomes" id="UP001165060">
    <property type="component" value="Unassembled WGS sequence"/>
</dbReference>
<keyword evidence="3" id="KW-1185">Reference proteome</keyword>
<name>A0ABQ6N086_9STRA</name>
<accession>A0ABQ6N086</accession>
<sequence>MMPTQMPHPTRFSYADLIPNSLSLSPVANAGIVLPPGVRPEARGELLALVGGKLSGRRSFSKGEQGLNADGDFGEVCDATVRITDYTMAGYQFALSMNWAALTQCDMGSLSILARTVKKSKPVVVLETGCGENGSGGSEATDKQMKAMMKKMGLQEATAAELIGVLLSVAGPDFLATFADSEPYDVERWEGVGTPLLKAAGELLGGGGEGEGGGEGGGEELDEEEEENIKLAGGGEELDEEEEENIKPAAAKKRKQDEAGV</sequence>
<proteinExistence type="predicted"/>
<protein>
    <submittedName>
        <fullName evidence="2">Uncharacterized protein</fullName>
    </submittedName>
</protein>
<feature type="compositionally biased region" description="Gly residues" evidence="1">
    <location>
        <begin position="203"/>
        <end position="216"/>
    </location>
</feature>
<evidence type="ECO:0000313" key="3">
    <source>
        <dbReference type="Proteomes" id="UP001165060"/>
    </source>
</evidence>
<organism evidence="2 3">
    <name type="scientific">Tetraparma gracilis</name>
    <dbReference type="NCBI Taxonomy" id="2962635"/>
    <lineage>
        <taxon>Eukaryota</taxon>
        <taxon>Sar</taxon>
        <taxon>Stramenopiles</taxon>
        <taxon>Ochrophyta</taxon>
        <taxon>Bolidophyceae</taxon>
        <taxon>Parmales</taxon>
        <taxon>Triparmaceae</taxon>
        <taxon>Tetraparma</taxon>
    </lineage>
</organism>
<evidence type="ECO:0000313" key="2">
    <source>
        <dbReference type="EMBL" id="GMI37135.1"/>
    </source>
</evidence>
<reference evidence="2 3" key="1">
    <citation type="journal article" date="2023" name="Commun. Biol.">
        <title>Genome analysis of Parmales, the sister group of diatoms, reveals the evolutionary specialization of diatoms from phago-mixotrophs to photoautotrophs.</title>
        <authorList>
            <person name="Ban H."/>
            <person name="Sato S."/>
            <person name="Yoshikawa S."/>
            <person name="Yamada K."/>
            <person name="Nakamura Y."/>
            <person name="Ichinomiya M."/>
            <person name="Sato N."/>
            <person name="Blanc-Mathieu R."/>
            <person name="Endo H."/>
            <person name="Kuwata A."/>
            <person name="Ogata H."/>
        </authorList>
    </citation>
    <scope>NUCLEOTIDE SEQUENCE [LARGE SCALE GENOMIC DNA]</scope>
</reference>
<feature type="compositionally biased region" description="Acidic residues" evidence="1">
    <location>
        <begin position="217"/>
        <end position="227"/>
    </location>
</feature>
<comment type="caution">
    <text evidence="2">The sequence shown here is derived from an EMBL/GenBank/DDBJ whole genome shotgun (WGS) entry which is preliminary data.</text>
</comment>
<dbReference type="EMBL" id="BRYB01000762">
    <property type="protein sequence ID" value="GMI37135.1"/>
    <property type="molecule type" value="Genomic_DNA"/>
</dbReference>
<evidence type="ECO:0000256" key="1">
    <source>
        <dbReference type="SAM" id="MobiDB-lite"/>
    </source>
</evidence>